<dbReference type="PANTHER" id="PTHR16305">
    <property type="entry name" value="TESTICULAR SOLUBLE ADENYLYL CYCLASE"/>
    <property type="match status" value="1"/>
</dbReference>
<dbReference type="SUPFAM" id="SSF46894">
    <property type="entry name" value="C-terminal effector domain of the bipartite response regulators"/>
    <property type="match status" value="1"/>
</dbReference>
<evidence type="ECO:0000256" key="1">
    <source>
        <dbReference type="ARBA" id="ARBA00022741"/>
    </source>
</evidence>
<dbReference type="RefSeq" id="WP_185792769.1">
    <property type="nucleotide sequence ID" value="NZ_VFOZ01000003.1"/>
</dbReference>
<feature type="domain" description="HTH luxR-type" evidence="3">
    <location>
        <begin position="902"/>
        <end position="967"/>
    </location>
</feature>
<dbReference type="PRINTS" id="PR00038">
    <property type="entry name" value="HTHLUXR"/>
</dbReference>
<dbReference type="PANTHER" id="PTHR16305:SF35">
    <property type="entry name" value="TRANSCRIPTIONAL ACTIVATOR DOMAIN"/>
    <property type="match status" value="1"/>
</dbReference>
<sequence>MAGAAGRGPADVPLVGRSAELTRVRAAVDRVAAGQGRMLLLAGPAGIGKSRLLDEATALAGDRGFVMLRGGARVLGRGLAYAPIVEAFGPYLRALTPGRRVRLLDGLADLGRLFADLHLPPAEPLGDPALERTRLFEAVARLLARMAERTPVVLAVDDLHWADTATAELLHYVARGVSGHLILILGAYRSGEVAGQPALQALVQDLRGAGLAEELMLGGLTPEAIRSLARAVLGGEPPSALVELLAARAAGSPLVATTMVSELVRSGGLFRSGGAWILGRSAGELVPILVRDLVHGQLRRATDEQRNLLELVVVAGDAAMLPVLCEVAGTGEEDLVSRLRDLRDLDLVFEVTDGRDLVYRTAHPVYAEVIYAELPEAVRRRRHADVAAALERREPEDLALLAPHYRDAHDQVGAERALEVLTRAGERALDVLAGKDAAGYLEAARSHADDRAPGLLERLGDAQQIGGHLDAAVAAWKEALEAYRRSGDHAAVARLSQRLAFAVWDQGEFERAQRLLAEGLAALPATEPDLGLGLRESQTRLLIRIGDLPAVKAEVGRLRAAGEHAGSLRTIAVADMIDGDVQLRDGPSPRAHQTCLRALTAAERLADPVLIEEIHRPLMMIELMLDGPGPARRRALYALRLARASGVPTLEMASRFLLVLVDFHGGDWEQAQRGAVEVLALGHRVSNVRAVVAGLIVQALVLTFRGDIAEAAACLAEARTVLGPRPADRRMVTLIQTVEAQIALERGDPDQAVAAAADLDTSWLMSPAFSLAVLGGTQVAAGGLDAALGTADRLRRFGPRARYAAALADELMGLVHGARGDRTAALDELGRAVERFTTLAMPFDAARCRLQWSLAAPPKRRDEAVAAAQSSLAVFTEVGARRYADRARRLLRDLGARPAQPRRSPAAGLSGREAEVVRLVAQGLSNADIARRLVISPRTVTTHLQHVYARLGVESRIALVRYAMDHDLLAEPAARRRKAGDP</sequence>
<dbReference type="Gene3D" id="1.10.10.10">
    <property type="entry name" value="Winged helix-like DNA-binding domain superfamily/Winged helix DNA-binding domain"/>
    <property type="match status" value="1"/>
</dbReference>
<dbReference type="InterPro" id="IPR011990">
    <property type="entry name" value="TPR-like_helical_dom_sf"/>
</dbReference>
<dbReference type="AlphaFoldDB" id="A0A543BTP2"/>
<dbReference type="InterPro" id="IPR036388">
    <property type="entry name" value="WH-like_DNA-bd_sf"/>
</dbReference>
<keyword evidence="5" id="KW-1185">Reference proteome</keyword>
<proteinExistence type="predicted"/>
<dbReference type="SMART" id="SM00421">
    <property type="entry name" value="HTH_LUXR"/>
    <property type="match status" value="1"/>
</dbReference>
<dbReference type="PROSITE" id="PS00622">
    <property type="entry name" value="HTH_LUXR_1"/>
    <property type="match status" value="1"/>
</dbReference>
<dbReference type="Gene3D" id="1.25.40.10">
    <property type="entry name" value="Tetratricopeptide repeat domain"/>
    <property type="match status" value="2"/>
</dbReference>
<dbReference type="InterPro" id="IPR016032">
    <property type="entry name" value="Sig_transdc_resp-reg_C-effctor"/>
</dbReference>
<dbReference type="Pfam" id="PF13191">
    <property type="entry name" value="AAA_16"/>
    <property type="match status" value="1"/>
</dbReference>
<dbReference type="SUPFAM" id="SSF48452">
    <property type="entry name" value="TPR-like"/>
    <property type="match status" value="1"/>
</dbReference>
<dbReference type="CDD" id="cd06170">
    <property type="entry name" value="LuxR_C_like"/>
    <property type="match status" value="1"/>
</dbReference>
<dbReference type="EMBL" id="VFOZ01000003">
    <property type="protein sequence ID" value="TQL88198.1"/>
    <property type="molecule type" value="Genomic_DNA"/>
</dbReference>
<dbReference type="InterPro" id="IPR041664">
    <property type="entry name" value="AAA_16"/>
</dbReference>
<keyword evidence="1" id="KW-0547">Nucleotide-binding</keyword>
<dbReference type="GO" id="GO:0003677">
    <property type="term" value="F:DNA binding"/>
    <property type="evidence" value="ECO:0007669"/>
    <property type="project" value="InterPro"/>
</dbReference>
<dbReference type="SUPFAM" id="SSF52540">
    <property type="entry name" value="P-loop containing nucleoside triphosphate hydrolases"/>
    <property type="match status" value="1"/>
</dbReference>
<dbReference type="GO" id="GO:0006355">
    <property type="term" value="P:regulation of DNA-templated transcription"/>
    <property type="evidence" value="ECO:0007669"/>
    <property type="project" value="InterPro"/>
</dbReference>
<accession>A0A543BTP2</accession>
<dbReference type="Pfam" id="PF00196">
    <property type="entry name" value="GerE"/>
    <property type="match status" value="1"/>
</dbReference>
<evidence type="ECO:0000313" key="4">
    <source>
        <dbReference type="EMBL" id="TQL88198.1"/>
    </source>
</evidence>
<gene>
    <name evidence="4" type="ORF">FB559_8817</name>
</gene>
<organism evidence="4 5">
    <name type="scientific">Actinoallomurus bryophytorum</name>
    <dbReference type="NCBI Taxonomy" id="1490222"/>
    <lineage>
        <taxon>Bacteria</taxon>
        <taxon>Bacillati</taxon>
        <taxon>Actinomycetota</taxon>
        <taxon>Actinomycetes</taxon>
        <taxon>Streptosporangiales</taxon>
        <taxon>Thermomonosporaceae</taxon>
        <taxon>Actinoallomurus</taxon>
    </lineage>
</organism>
<evidence type="ECO:0000313" key="5">
    <source>
        <dbReference type="Proteomes" id="UP000316096"/>
    </source>
</evidence>
<keyword evidence="2" id="KW-0067">ATP-binding</keyword>
<comment type="caution">
    <text evidence="4">The sequence shown here is derived from an EMBL/GenBank/DDBJ whole genome shotgun (WGS) entry which is preliminary data.</text>
</comment>
<name>A0A543BTP2_9ACTN</name>
<dbReference type="GO" id="GO:0005524">
    <property type="term" value="F:ATP binding"/>
    <property type="evidence" value="ECO:0007669"/>
    <property type="project" value="UniProtKB-KW"/>
</dbReference>
<dbReference type="PROSITE" id="PS50043">
    <property type="entry name" value="HTH_LUXR_2"/>
    <property type="match status" value="1"/>
</dbReference>
<dbReference type="GO" id="GO:0004016">
    <property type="term" value="F:adenylate cyclase activity"/>
    <property type="evidence" value="ECO:0007669"/>
    <property type="project" value="TreeGrafter"/>
</dbReference>
<dbReference type="GO" id="GO:0005737">
    <property type="term" value="C:cytoplasm"/>
    <property type="evidence" value="ECO:0007669"/>
    <property type="project" value="TreeGrafter"/>
</dbReference>
<evidence type="ECO:0000259" key="3">
    <source>
        <dbReference type="PROSITE" id="PS50043"/>
    </source>
</evidence>
<dbReference type="InterPro" id="IPR000792">
    <property type="entry name" value="Tscrpt_reg_LuxR_C"/>
</dbReference>
<dbReference type="Proteomes" id="UP000316096">
    <property type="component" value="Unassembled WGS sequence"/>
</dbReference>
<protein>
    <submittedName>
        <fullName evidence="4">Regulatory LuxR family protein</fullName>
    </submittedName>
</protein>
<reference evidence="4 5" key="1">
    <citation type="submission" date="2019-06" db="EMBL/GenBank/DDBJ databases">
        <title>Sequencing the genomes of 1000 actinobacteria strains.</title>
        <authorList>
            <person name="Klenk H.-P."/>
        </authorList>
    </citation>
    <scope>NUCLEOTIDE SEQUENCE [LARGE SCALE GENOMIC DNA]</scope>
    <source>
        <strain evidence="4 5">DSM 102200</strain>
    </source>
</reference>
<evidence type="ECO:0000256" key="2">
    <source>
        <dbReference type="ARBA" id="ARBA00022840"/>
    </source>
</evidence>
<dbReference type="InterPro" id="IPR027417">
    <property type="entry name" value="P-loop_NTPase"/>
</dbReference>